<evidence type="ECO:0000313" key="7">
    <source>
        <dbReference type="Proteomes" id="UP000265000"/>
    </source>
</evidence>
<accession>A0A3Q2Q225</accession>
<dbReference type="InterPro" id="IPR029071">
    <property type="entry name" value="Ubiquitin-like_domsf"/>
</dbReference>
<name>A0A3Q2Q225_FUNHE</name>
<dbReference type="Ensembl" id="ENSFHET00000029243.1">
    <property type="protein sequence ID" value="ENSFHEP00000019887.1"/>
    <property type="gene ID" value="ENSFHEG00000021799.1"/>
</dbReference>
<sequence>MWLLKLFRKQKAPDYLPERPEHRVLLEPHLLADMPGWQRSLKMQMLTEVPVTPETRVTDVVEFCKEAGEAECHLAEVWDGRERALPQDLLLLDLLQQWGARRPEVRFFLRHCPPWPQGKLQQQTDMVSVTAVLSCRNLQAEVWILHFVDFLIVKNYNSPALK</sequence>
<evidence type="ECO:0000256" key="2">
    <source>
        <dbReference type="ARBA" id="ARBA00022737"/>
    </source>
</evidence>
<dbReference type="AlphaFoldDB" id="A0A3Q2Q225"/>
<dbReference type="Proteomes" id="UP000265000">
    <property type="component" value="Unplaced"/>
</dbReference>
<dbReference type="PANTHER" id="PTHR24131">
    <property type="entry name" value="APOPTOSIS-STIMULATING OF P53 PROTEIN"/>
    <property type="match status" value="1"/>
</dbReference>
<dbReference type="SUPFAM" id="SSF54236">
    <property type="entry name" value="Ubiquitin-like"/>
    <property type="match status" value="1"/>
</dbReference>
<keyword evidence="2" id="KW-0677">Repeat</keyword>
<evidence type="ECO:0000259" key="5">
    <source>
        <dbReference type="Pfam" id="PF21801"/>
    </source>
</evidence>
<dbReference type="InterPro" id="IPR048942">
    <property type="entry name" value="ASPP2-like_RA"/>
</dbReference>
<feature type="domain" description="Apoptosis-stimulating of p53 protein 2-like RA" evidence="5">
    <location>
        <begin position="43"/>
        <end position="111"/>
    </location>
</feature>
<organism evidence="6 7">
    <name type="scientific">Fundulus heteroclitus</name>
    <name type="common">Killifish</name>
    <name type="synonym">Mummichog</name>
    <dbReference type="NCBI Taxonomy" id="8078"/>
    <lineage>
        <taxon>Eukaryota</taxon>
        <taxon>Metazoa</taxon>
        <taxon>Chordata</taxon>
        <taxon>Craniata</taxon>
        <taxon>Vertebrata</taxon>
        <taxon>Euteleostomi</taxon>
        <taxon>Actinopterygii</taxon>
        <taxon>Neopterygii</taxon>
        <taxon>Teleostei</taxon>
        <taxon>Neoteleostei</taxon>
        <taxon>Acanthomorphata</taxon>
        <taxon>Ovalentaria</taxon>
        <taxon>Atherinomorphae</taxon>
        <taxon>Cyprinodontiformes</taxon>
        <taxon>Fundulidae</taxon>
        <taxon>Fundulus</taxon>
    </lineage>
</organism>
<evidence type="ECO:0000313" key="6">
    <source>
        <dbReference type="Ensembl" id="ENSFHEP00000019887.1"/>
    </source>
</evidence>
<keyword evidence="4" id="KW-0539">Nucleus</keyword>
<proteinExistence type="predicted"/>
<reference evidence="6" key="1">
    <citation type="submission" date="2025-08" db="UniProtKB">
        <authorList>
            <consortium name="Ensembl"/>
        </authorList>
    </citation>
    <scope>IDENTIFICATION</scope>
</reference>
<evidence type="ECO:0000256" key="3">
    <source>
        <dbReference type="ARBA" id="ARBA00023043"/>
    </source>
</evidence>
<dbReference type="Gene3D" id="3.10.20.90">
    <property type="entry name" value="Phosphatidylinositol 3-kinase Catalytic Subunit, Chain A, domain 1"/>
    <property type="match status" value="1"/>
</dbReference>
<dbReference type="GO" id="GO:0002039">
    <property type="term" value="F:p53 binding"/>
    <property type="evidence" value="ECO:0007669"/>
    <property type="project" value="InterPro"/>
</dbReference>
<comment type="subcellular location">
    <subcellularLocation>
        <location evidence="1">Nucleus</location>
    </subcellularLocation>
</comment>
<protein>
    <recommendedName>
        <fullName evidence="5">Apoptosis-stimulating of p53 protein 2-like RA domain-containing protein</fullName>
    </recommendedName>
</protein>
<evidence type="ECO:0000256" key="1">
    <source>
        <dbReference type="ARBA" id="ARBA00004123"/>
    </source>
</evidence>
<keyword evidence="7" id="KW-1185">Reference proteome</keyword>
<dbReference type="InterPro" id="IPR047163">
    <property type="entry name" value="ASPP1/2"/>
</dbReference>
<dbReference type="Pfam" id="PF21801">
    <property type="entry name" value="ASPP2-like_RA"/>
    <property type="match status" value="1"/>
</dbReference>
<reference evidence="6" key="2">
    <citation type="submission" date="2025-09" db="UniProtKB">
        <authorList>
            <consortium name="Ensembl"/>
        </authorList>
    </citation>
    <scope>IDENTIFICATION</scope>
</reference>
<keyword evidence="3" id="KW-0040">ANK repeat</keyword>
<dbReference type="GO" id="GO:0042981">
    <property type="term" value="P:regulation of apoptotic process"/>
    <property type="evidence" value="ECO:0007669"/>
    <property type="project" value="InterPro"/>
</dbReference>
<dbReference type="GeneTree" id="ENSGT00940000153463"/>
<dbReference type="PANTHER" id="PTHR24131:SF15">
    <property type="entry name" value="APOPTOSIS-STIMULATING PROTEIN OF P53-LIKE ISOFORM X1"/>
    <property type="match status" value="1"/>
</dbReference>
<dbReference type="STRING" id="8078.ENSFHEP00000019887"/>
<dbReference type="GO" id="GO:0005634">
    <property type="term" value="C:nucleus"/>
    <property type="evidence" value="ECO:0007669"/>
    <property type="project" value="UniProtKB-SubCell"/>
</dbReference>
<evidence type="ECO:0000256" key="4">
    <source>
        <dbReference type="ARBA" id="ARBA00023242"/>
    </source>
</evidence>